<evidence type="ECO:0000256" key="3">
    <source>
        <dbReference type="ARBA" id="ARBA00022692"/>
    </source>
</evidence>
<dbReference type="InterPro" id="IPR050189">
    <property type="entry name" value="MFS_Efflux_Transporters"/>
</dbReference>
<dbReference type="SUPFAM" id="SSF103473">
    <property type="entry name" value="MFS general substrate transporter"/>
    <property type="match status" value="1"/>
</dbReference>
<feature type="transmembrane region" description="Helical" evidence="6">
    <location>
        <begin position="80"/>
        <end position="96"/>
    </location>
</feature>
<evidence type="ECO:0000313" key="8">
    <source>
        <dbReference type="EMBL" id="KKO12569.1"/>
    </source>
</evidence>
<dbReference type="InterPro" id="IPR011701">
    <property type="entry name" value="MFS"/>
</dbReference>
<evidence type="ECO:0000256" key="5">
    <source>
        <dbReference type="ARBA" id="ARBA00023136"/>
    </source>
</evidence>
<feature type="transmembrane region" description="Helical" evidence="6">
    <location>
        <begin position="380"/>
        <end position="400"/>
    </location>
</feature>
<gene>
    <name evidence="8" type="ORF">LCGC14_0005840</name>
</gene>
<accession>A0A0F9Z5N1</accession>
<dbReference type="AlphaFoldDB" id="A0A0F9Z5N1"/>
<feature type="transmembrane region" description="Helical" evidence="6">
    <location>
        <begin position="354"/>
        <end position="374"/>
    </location>
</feature>
<keyword evidence="4 6" id="KW-1133">Transmembrane helix</keyword>
<dbReference type="PROSITE" id="PS50850">
    <property type="entry name" value="MFS"/>
    <property type="match status" value="1"/>
</dbReference>
<dbReference type="GO" id="GO:0005886">
    <property type="term" value="C:plasma membrane"/>
    <property type="evidence" value="ECO:0007669"/>
    <property type="project" value="UniProtKB-SubCell"/>
</dbReference>
<feature type="transmembrane region" description="Helical" evidence="6">
    <location>
        <begin position="171"/>
        <end position="190"/>
    </location>
</feature>
<dbReference type="GO" id="GO:0022857">
    <property type="term" value="F:transmembrane transporter activity"/>
    <property type="evidence" value="ECO:0007669"/>
    <property type="project" value="InterPro"/>
</dbReference>
<organism evidence="8">
    <name type="scientific">marine sediment metagenome</name>
    <dbReference type="NCBI Taxonomy" id="412755"/>
    <lineage>
        <taxon>unclassified sequences</taxon>
        <taxon>metagenomes</taxon>
        <taxon>ecological metagenomes</taxon>
    </lineage>
</organism>
<feature type="transmembrane region" description="Helical" evidence="6">
    <location>
        <begin position="260"/>
        <end position="285"/>
    </location>
</feature>
<dbReference type="Pfam" id="PF07690">
    <property type="entry name" value="MFS_1"/>
    <property type="match status" value="1"/>
</dbReference>
<feature type="transmembrane region" description="Helical" evidence="6">
    <location>
        <begin position="102"/>
        <end position="120"/>
    </location>
</feature>
<dbReference type="EMBL" id="LAZR01000001">
    <property type="protein sequence ID" value="KKO12569.1"/>
    <property type="molecule type" value="Genomic_DNA"/>
</dbReference>
<reference evidence="8" key="1">
    <citation type="journal article" date="2015" name="Nature">
        <title>Complex archaea that bridge the gap between prokaryotes and eukaryotes.</title>
        <authorList>
            <person name="Spang A."/>
            <person name="Saw J.H."/>
            <person name="Jorgensen S.L."/>
            <person name="Zaremba-Niedzwiedzka K."/>
            <person name="Martijn J."/>
            <person name="Lind A.E."/>
            <person name="van Eijk R."/>
            <person name="Schleper C."/>
            <person name="Guy L."/>
            <person name="Ettema T.J."/>
        </authorList>
    </citation>
    <scope>NUCLEOTIDE SEQUENCE</scope>
</reference>
<name>A0A0F9Z5N1_9ZZZZ</name>
<feature type="transmembrane region" description="Helical" evidence="6">
    <location>
        <begin position="140"/>
        <end position="165"/>
    </location>
</feature>
<sequence length="413" mass="44083">MTGYLAFIRRHWALLGFGFTAVFWGNFGQSFFVAWFGADIQRTLGMSAGEYGGAYSLATLASAVTVVWAGGLIDRLTLRTYAVAVALGLAVALTVLSQANGLVTLLLGFFLLRLFGQSLLPHGGMTTMTRYFVAERGKAVSIAMSGVPLGEIVLPLMAVAMIAAIGWQASFAFIAVAAVLVLIPFMLWLLSRSHMTQPPTAAGKPSAGAANGDNKGAGRREMLRDYRFWLALPGLMANPFLITGVFIHQNFLVVDKGWSLSWLATCFVVYGAVHWLSSLVSGVLVDRFKGPRLVGIFLLPMFISMLVAALMPGDMAALIMLALLGMSAGSSPPITGSLWPEIYGTRKLGAIRSLNMAIMVLATAISPVLFGYFIDHGVDAYGLFGACAVYVFVASLLMMASYPRNPTPVPGAE</sequence>
<feature type="transmembrane region" description="Helical" evidence="6">
    <location>
        <begin position="12"/>
        <end position="34"/>
    </location>
</feature>
<evidence type="ECO:0000256" key="6">
    <source>
        <dbReference type="SAM" id="Phobius"/>
    </source>
</evidence>
<protein>
    <recommendedName>
        <fullName evidence="7">Major facilitator superfamily (MFS) profile domain-containing protein</fullName>
    </recommendedName>
</protein>
<dbReference type="PANTHER" id="PTHR43124">
    <property type="entry name" value="PURINE EFFLUX PUMP PBUE"/>
    <property type="match status" value="1"/>
</dbReference>
<keyword evidence="5 6" id="KW-0472">Membrane</keyword>
<evidence type="ECO:0000259" key="7">
    <source>
        <dbReference type="PROSITE" id="PS50850"/>
    </source>
</evidence>
<proteinExistence type="predicted"/>
<feature type="transmembrane region" description="Helical" evidence="6">
    <location>
        <begin position="317"/>
        <end position="342"/>
    </location>
</feature>
<feature type="domain" description="Major facilitator superfamily (MFS) profile" evidence="7">
    <location>
        <begin position="14"/>
        <end position="406"/>
    </location>
</feature>
<feature type="transmembrane region" description="Helical" evidence="6">
    <location>
        <begin position="228"/>
        <end position="248"/>
    </location>
</feature>
<comment type="subcellular location">
    <subcellularLocation>
        <location evidence="1">Cell membrane</location>
        <topology evidence="1">Multi-pass membrane protein</topology>
    </subcellularLocation>
</comment>
<keyword evidence="2" id="KW-1003">Cell membrane</keyword>
<dbReference type="InterPro" id="IPR020846">
    <property type="entry name" value="MFS_dom"/>
</dbReference>
<feature type="transmembrane region" description="Helical" evidence="6">
    <location>
        <begin position="292"/>
        <end position="311"/>
    </location>
</feature>
<dbReference type="InterPro" id="IPR036259">
    <property type="entry name" value="MFS_trans_sf"/>
</dbReference>
<feature type="transmembrane region" description="Helical" evidence="6">
    <location>
        <begin position="54"/>
        <end position="73"/>
    </location>
</feature>
<dbReference type="PANTHER" id="PTHR43124:SF3">
    <property type="entry name" value="CHLORAMPHENICOL EFFLUX PUMP RV0191"/>
    <property type="match status" value="1"/>
</dbReference>
<comment type="caution">
    <text evidence="8">The sequence shown here is derived from an EMBL/GenBank/DDBJ whole genome shotgun (WGS) entry which is preliminary data.</text>
</comment>
<evidence type="ECO:0000256" key="2">
    <source>
        <dbReference type="ARBA" id="ARBA00022475"/>
    </source>
</evidence>
<evidence type="ECO:0000256" key="1">
    <source>
        <dbReference type="ARBA" id="ARBA00004651"/>
    </source>
</evidence>
<dbReference type="Gene3D" id="1.20.1250.20">
    <property type="entry name" value="MFS general substrate transporter like domains"/>
    <property type="match status" value="1"/>
</dbReference>
<keyword evidence="3 6" id="KW-0812">Transmembrane</keyword>
<evidence type="ECO:0000256" key="4">
    <source>
        <dbReference type="ARBA" id="ARBA00022989"/>
    </source>
</evidence>